<proteinExistence type="predicted"/>
<reference evidence="1 2" key="1">
    <citation type="journal article" date="2019" name="New Phytol.">
        <title>Comparative genomics reveals unique wood-decay strategies and fruiting body development in the Schizophyllaceae.</title>
        <authorList>
            <person name="Almasi E."/>
            <person name="Sahu N."/>
            <person name="Krizsan K."/>
            <person name="Balint B."/>
            <person name="Kovacs G.M."/>
            <person name="Kiss B."/>
            <person name="Cseklye J."/>
            <person name="Drula E."/>
            <person name="Henrissat B."/>
            <person name="Nagy I."/>
            <person name="Chovatia M."/>
            <person name="Adam C."/>
            <person name="LaButti K."/>
            <person name="Lipzen A."/>
            <person name="Riley R."/>
            <person name="Grigoriev I.V."/>
            <person name="Nagy L.G."/>
        </authorList>
    </citation>
    <scope>NUCLEOTIDE SEQUENCE [LARGE SCALE GENOMIC DNA]</scope>
    <source>
        <strain evidence="1 2">NL-1724</strain>
    </source>
</reference>
<name>A0A550CYX3_9AGAR</name>
<dbReference type="Proteomes" id="UP000320762">
    <property type="component" value="Unassembled WGS sequence"/>
</dbReference>
<keyword evidence="2" id="KW-1185">Reference proteome</keyword>
<gene>
    <name evidence="1" type="ORF">BD626DRAFT_475976</name>
</gene>
<dbReference type="EMBL" id="VDMD01000001">
    <property type="protein sequence ID" value="TRM69995.1"/>
    <property type="molecule type" value="Genomic_DNA"/>
</dbReference>
<accession>A0A550CYX3</accession>
<dbReference type="AlphaFoldDB" id="A0A550CYX3"/>
<sequence length="58" mass="6544">MDTVHRSRFGHREQRTNAVIAGCQRGCWSPCWQEMTTVEGKMVTACGGRAPQYMVDVL</sequence>
<comment type="caution">
    <text evidence="1">The sequence shown here is derived from an EMBL/GenBank/DDBJ whole genome shotgun (WGS) entry which is preliminary data.</text>
</comment>
<evidence type="ECO:0000313" key="2">
    <source>
        <dbReference type="Proteomes" id="UP000320762"/>
    </source>
</evidence>
<evidence type="ECO:0000313" key="1">
    <source>
        <dbReference type="EMBL" id="TRM69995.1"/>
    </source>
</evidence>
<organism evidence="1 2">
    <name type="scientific">Schizophyllum amplum</name>
    <dbReference type="NCBI Taxonomy" id="97359"/>
    <lineage>
        <taxon>Eukaryota</taxon>
        <taxon>Fungi</taxon>
        <taxon>Dikarya</taxon>
        <taxon>Basidiomycota</taxon>
        <taxon>Agaricomycotina</taxon>
        <taxon>Agaricomycetes</taxon>
        <taxon>Agaricomycetidae</taxon>
        <taxon>Agaricales</taxon>
        <taxon>Schizophyllaceae</taxon>
        <taxon>Schizophyllum</taxon>
    </lineage>
</organism>
<protein>
    <submittedName>
        <fullName evidence="1">Uncharacterized protein</fullName>
    </submittedName>
</protein>